<gene>
    <name evidence="1" type="ORF">SCFA_660033</name>
</gene>
<reference evidence="1" key="1">
    <citation type="submission" date="2019-03" db="EMBL/GenBank/DDBJ databases">
        <authorList>
            <person name="Hao L."/>
        </authorList>
    </citation>
    <scope>NUCLEOTIDE SEQUENCE</scope>
</reference>
<protein>
    <submittedName>
        <fullName evidence="1">Uncharacterized protein</fullName>
    </submittedName>
</protein>
<name>A0A485M3C3_9ZZZZ</name>
<evidence type="ECO:0000313" key="1">
    <source>
        <dbReference type="EMBL" id="VFU17351.1"/>
    </source>
</evidence>
<accession>A0A485M3C3</accession>
<organism evidence="1">
    <name type="scientific">anaerobic digester metagenome</name>
    <dbReference type="NCBI Taxonomy" id="1263854"/>
    <lineage>
        <taxon>unclassified sequences</taxon>
        <taxon>metagenomes</taxon>
        <taxon>ecological metagenomes</taxon>
    </lineage>
</organism>
<proteinExistence type="predicted"/>
<dbReference type="EMBL" id="CAADRM010000132">
    <property type="protein sequence ID" value="VFU17351.1"/>
    <property type="molecule type" value="Genomic_DNA"/>
</dbReference>
<sequence length="64" mass="7029">MKSGLWPDFLCLHPDFAVHGTLGAPKWRNLHGSLMCRAAAYMQSAQESTCAITARMPLPRTGMP</sequence>
<dbReference type="AlphaFoldDB" id="A0A485M3C3"/>